<dbReference type="Proteomes" id="UP000694308">
    <property type="component" value="Unassembled WGS sequence"/>
</dbReference>
<dbReference type="InterPro" id="IPR003593">
    <property type="entry name" value="AAA+_ATPase"/>
</dbReference>
<dbReference type="InterPro" id="IPR041627">
    <property type="entry name" value="AAA_lid_6"/>
</dbReference>
<dbReference type="GO" id="GO:0005524">
    <property type="term" value="F:ATP binding"/>
    <property type="evidence" value="ECO:0007669"/>
    <property type="project" value="UniProtKB-KW"/>
</dbReference>
<reference evidence="5" key="1">
    <citation type="submission" date="2020-12" db="EMBL/GenBank/DDBJ databases">
        <title>Clostridium thailandense sp. nov., a novel acetogenic bacterium isolated from peat land soil in Thailand.</title>
        <authorList>
            <person name="Chaikitkaew S."/>
            <person name="Birkeland N.K."/>
        </authorList>
    </citation>
    <scope>NUCLEOTIDE SEQUENCE</scope>
    <source>
        <strain evidence="5">PL3</strain>
    </source>
</reference>
<keyword evidence="2" id="KW-0547">Nucleotide-binding</keyword>
<evidence type="ECO:0000259" key="4">
    <source>
        <dbReference type="SMART" id="SM00382"/>
    </source>
</evidence>
<sequence length="703" mass="81869">MYLYYEVVLEISLLPSECQFKLSDHVKEIGDCAHKFNLENEENSIFPYDIDNNKLGCFIRVNRNTNNIIMINNFKKLLYDNRSEWFKTNDNVEIEKRVKTSMVTRIERDVCLDMLKEISNIEGSLLNIEDYKRFLSSEKSSFNEADDSTFNLNEAFSIFKGIVGLEEFKKEMKAISKFADYSRKIKKEFNTKVTFPYHYVFTIDEGMGITSILNLMAEYFNKLGIISSPNAIEYKEPIGSETNEGIKNTHFKAVKDYGMIGINIGPHFGDAGSYLDNLTELLWEFRGKMVFVFINNCRDELKLKYLLEKIKSKINCHHINFKPYTNEELFQITDRLLDKEGFRMSVQAKDYLERRIDIEKERGSFRSIRTIQKIIDEVWVEKLFRLNEMNETCDTLTAEDFKVTEDDNNLIKNDMWAELDEIIGLDDVKKRIKEIVANTRVKKKLREIGIIDENDCYHMFFLGNPGTGKTTVARILGRIFKEIGVLDKGEVHEVSRESLVGKFVGHTAPKVREKVKEALGSILFIDEAYSIYGGDDKVDFGYEAISTLVKEMEDNRDNLIVIMAGYPKEMEIFMNMNPGLMERVPYKIEFGNYDAKELTEIFFKLLGKEYILELGVYDKIYELFLKIYSNAGKNFSNGRVSRNIAERLKVKHSMRICEENDFSKENLLTIKLKDIDILYEDDYILEKINNSKGKNKVIGFKDI</sequence>
<keyword evidence="6" id="KW-1185">Reference proteome</keyword>
<dbReference type="GO" id="GO:0016887">
    <property type="term" value="F:ATP hydrolysis activity"/>
    <property type="evidence" value="ECO:0007669"/>
    <property type="project" value="InterPro"/>
</dbReference>
<dbReference type="RefSeq" id="WP_218319132.1">
    <property type="nucleotide sequence ID" value="NZ_JAEEGC010000018.1"/>
</dbReference>
<organism evidence="5 6">
    <name type="scientific">Clostridium thailandense</name>
    <dbReference type="NCBI Taxonomy" id="2794346"/>
    <lineage>
        <taxon>Bacteria</taxon>
        <taxon>Bacillati</taxon>
        <taxon>Bacillota</taxon>
        <taxon>Clostridia</taxon>
        <taxon>Eubacteriales</taxon>
        <taxon>Clostridiaceae</taxon>
        <taxon>Clostridium</taxon>
    </lineage>
</organism>
<evidence type="ECO:0000313" key="6">
    <source>
        <dbReference type="Proteomes" id="UP000694308"/>
    </source>
</evidence>
<dbReference type="SMART" id="SM00382">
    <property type="entry name" value="AAA"/>
    <property type="match status" value="1"/>
</dbReference>
<dbReference type="CDD" id="cd00009">
    <property type="entry name" value="AAA"/>
    <property type="match status" value="1"/>
</dbReference>
<dbReference type="FunFam" id="3.40.50.300:FF:000216">
    <property type="entry name" value="Type VII secretion ATPase EccA"/>
    <property type="match status" value="1"/>
</dbReference>
<dbReference type="Pfam" id="PF00004">
    <property type="entry name" value="AAA"/>
    <property type="match status" value="1"/>
</dbReference>
<dbReference type="PANTHER" id="PTHR43392:SF2">
    <property type="entry name" value="AAA-TYPE ATPASE FAMILY PROTEIN _ ANKYRIN REPEAT FAMILY PROTEIN"/>
    <property type="match status" value="1"/>
</dbReference>
<evidence type="ECO:0000313" key="5">
    <source>
        <dbReference type="EMBL" id="MBV7272101.1"/>
    </source>
</evidence>
<dbReference type="InterPro" id="IPR050773">
    <property type="entry name" value="CbxX/CfxQ_RuBisCO_ESX"/>
</dbReference>
<dbReference type="Pfam" id="PF17866">
    <property type="entry name" value="AAA_lid_6"/>
    <property type="match status" value="1"/>
</dbReference>
<accession>A0A949TUG2</accession>
<comment type="similarity">
    <text evidence="1">Belongs to the CbxX/CfxQ family.</text>
</comment>
<evidence type="ECO:0000256" key="2">
    <source>
        <dbReference type="ARBA" id="ARBA00022741"/>
    </source>
</evidence>
<gene>
    <name evidence="5" type="ORF">I6U48_04110</name>
</gene>
<protein>
    <submittedName>
        <fullName evidence="5">AAA family ATPase</fullName>
    </submittedName>
</protein>
<dbReference type="InterPro" id="IPR003959">
    <property type="entry name" value="ATPase_AAA_core"/>
</dbReference>
<dbReference type="AlphaFoldDB" id="A0A949TUG2"/>
<dbReference type="PANTHER" id="PTHR43392">
    <property type="entry name" value="AAA-TYPE ATPASE FAMILY PROTEIN / ANKYRIN REPEAT FAMILY PROTEIN"/>
    <property type="match status" value="1"/>
</dbReference>
<name>A0A949TUG2_9CLOT</name>
<dbReference type="EMBL" id="JAEEGC010000018">
    <property type="protein sequence ID" value="MBV7272101.1"/>
    <property type="molecule type" value="Genomic_DNA"/>
</dbReference>
<comment type="caution">
    <text evidence="5">The sequence shown here is derived from an EMBL/GenBank/DDBJ whole genome shotgun (WGS) entry which is preliminary data.</text>
</comment>
<feature type="domain" description="AAA+ ATPase" evidence="4">
    <location>
        <begin position="455"/>
        <end position="594"/>
    </location>
</feature>
<proteinExistence type="inferred from homology"/>
<evidence type="ECO:0000256" key="1">
    <source>
        <dbReference type="ARBA" id="ARBA00010378"/>
    </source>
</evidence>
<evidence type="ECO:0000256" key="3">
    <source>
        <dbReference type="ARBA" id="ARBA00022840"/>
    </source>
</evidence>
<keyword evidence="3" id="KW-0067">ATP-binding</keyword>